<gene>
    <name evidence="1" type="ORF">BTMF_LOCUS10727</name>
</gene>
<dbReference type="EMBL" id="UZAG01017779">
    <property type="protein sequence ID" value="VDO36591.1"/>
    <property type="molecule type" value="Genomic_DNA"/>
</dbReference>
<accession>A0A0R3QY91</accession>
<dbReference type="AlphaFoldDB" id="A0A0R3QY91"/>
<reference evidence="1 2" key="2">
    <citation type="submission" date="2018-11" db="EMBL/GenBank/DDBJ databases">
        <authorList>
            <consortium name="Pathogen Informatics"/>
        </authorList>
    </citation>
    <scope>NUCLEOTIDE SEQUENCE [LARGE SCALE GENOMIC DNA]</scope>
</reference>
<name>A0A0R3QY91_9BILA</name>
<evidence type="ECO:0000313" key="1">
    <source>
        <dbReference type="EMBL" id="VDO36591.1"/>
    </source>
</evidence>
<keyword evidence="2" id="KW-1185">Reference proteome</keyword>
<dbReference type="Proteomes" id="UP000280834">
    <property type="component" value="Unassembled WGS sequence"/>
</dbReference>
<evidence type="ECO:0000313" key="3">
    <source>
        <dbReference type="WBParaSite" id="BTMF_0001271501-mRNA-1"/>
    </source>
</evidence>
<sequence length="117" mass="13664">MSKRLNTSSRYGSYTLEKGKSVVCKKWLIREERKMGKLWAKRSVSMTLHNFVDFPVCHNRAVVGGYCTCKCLVPPPLICGAVIMMYLYHYLPSKFKYKPEQLEHSFLIFFLKALMMD</sequence>
<reference evidence="3" key="1">
    <citation type="submission" date="2017-02" db="UniProtKB">
        <authorList>
            <consortium name="WormBaseParasite"/>
        </authorList>
    </citation>
    <scope>IDENTIFICATION</scope>
</reference>
<organism evidence="3">
    <name type="scientific">Brugia timori</name>
    <dbReference type="NCBI Taxonomy" id="42155"/>
    <lineage>
        <taxon>Eukaryota</taxon>
        <taxon>Metazoa</taxon>
        <taxon>Ecdysozoa</taxon>
        <taxon>Nematoda</taxon>
        <taxon>Chromadorea</taxon>
        <taxon>Rhabditida</taxon>
        <taxon>Spirurina</taxon>
        <taxon>Spiruromorpha</taxon>
        <taxon>Filarioidea</taxon>
        <taxon>Onchocercidae</taxon>
        <taxon>Brugia</taxon>
    </lineage>
</organism>
<dbReference type="WBParaSite" id="BTMF_0001271501-mRNA-1">
    <property type="protein sequence ID" value="BTMF_0001271501-mRNA-1"/>
    <property type="gene ID" value="BTMF_0001271501"/>
</dbReference>
<protein>
    <submittedName>
        <fullName evidence="3">Ovule protein</fullName>
    </submittedName>
</protein>
<proteinExistence type="predicted"/>
<evidence type="ECO:0000313" key="2">
    <source>
        <dbReference type="Proteomes" id="UP000280834"/>
    </source>
</evidence>